<comment type="catalytic activity">
    <reaction evidence="1">
        <text>All bonds known to be hydrolyzed by this endopeptidase have arginine in P1 and an acidic residue in P4. P6 is often occupied by an acidic residue or by a hydroxy-amino-acid residue, the phosphorylation of which enhances cleavage.</text>
        <dbReference type="EC" id="3.4.22.49"/>
    </reaction>
</comment>
<feature type="region of interest" description="Disordered" evidence="5">
    <location>
        <begin position="122"/>
        <end position="164"/>
    </location>
</feature>
<dbReference type="InterPro" id="IPR005314">
    <property type="entry name" value="Peptidase_C50"/>
</dbReference>
<organism evidence="7 8">
    <name type="scientific">Exophiala bonariae</name>
    <dbReference type="NCBI Taxonomy" id="1690606"/>
    <lineage>
        <taxon>Eukaryota</taxon>
        <taxon>Fungi</taxon>
        <taxon>Dikarya</taxon>
        <taxon>Ascomycota</taxon>
        <taxon>Pezizomycotina</taxon>
        <taxon>Eurotiomycetes</taxon>
        <taxon>Chaetothyriomycetidae</taxon>
        <taxon>Chaetothyriales</taxon>
        <taxon>Herpotrichiellaceae</taxon>
        <taxon>Exophiala</taxon>
    </lineage>
</organism>
<dbReference type="Gene3D" id="1.25.40.10">
    <property type="entry name" value="Tetratricopeptide repeat domain"/>
    <property type="match status" value="1"/>
</dbReference>
<feature type="region of interest" description="Disordered" evidence="5">
    <location>
        <begin position="1283"/>
        <end position="1327"/>
    </location>
</feature>
<evidence type="ECO:0000256" key="1">
    <source>
        <dbReference type="ARBA" id="ARBA00000451"/>
    </source>
</evidence>
<dbReference type="GO" id="GO:0006508">
    <property type="term" value="P:proteolysis"/>
    <property type="evidence" value="ECO:0007669"/>
    <property type="project" value="InterPro"/>
</dbReference>
<feature type="domain" description="Peptidase C50" evidence="6">
    <location>
        <begin position="1862"/>
        <end position="1958"/>
    </location>
</feature>
<sequence>MASVVAPIDRVRADIKSSAPSAQTLRHLRVLLGLDGTSGTNASQCDKAKPVRPQKVPKTTAIGRSAAKIKDPTQGTGRRVVRAQVVKAVPEVVGPTDCRKLATEVFNATLKQLGLAAKVAKESASQSEGDGPLVRLAPSQRPLQEQSPNRKRTTGPKDEKQVITETPRPVCSVLADCAISALQYLIDAEPGQDVKKGEQLAGLENASLILLDRTITLGLIIQADSQATHIYRHYWRPCPTSSPCPASQKPSGAQCLLGRPDAAKDKLLFGFTTAMQSQILRLVIQLGPSCISNDLINSLKLETIGSPAWLCLQGLKQNLQKAQQTGTQLRTISLAVSKLYSQAISSKTTSPSADDIYQLFCIAMSIKFASWGHLQHKLDAHTDFWRHFTSATKRYIISAPKVPSAGQEILHWIHCFQGLLRSAGQDSSVPSDLMEILLRVAGQLKCEQELYVLAGTKGADLDPTISLMSSCQVTSSRLNNYQQNTDLVLDSVNNTWNLLFKVSNLSVSDVERLLLPTVQLRKALLHVLRNILQSHQSNKSVATYQELRSSCYKLICQCVTFLFDHIRTVLTKTGQDLATDRRKTLLSTLVKNADAMLQLERCNPPRMSTSTDRSDDTLEYAVEMTKFLQTQIQDLENDESLSAALAQIRIRISQVYWTRYIKSVEGRANSRTQVQILSGSISILTSLSLTDEKSAFLGLKYQRLASCHADLHDFKAARHALGQSIEFDIKLGALRDAAEFALTGSSQLVWSRADSSCMSLGKSLAMFANVALAEAAGSEQSLELYDSNTSPPVQRAIVLERQISCLLEKSLDEKQLQHITSQLILLLALLDQPKYKVFRMRMVSSLVSTRLKTRTIIIGVVLMPQQIREILEPAPALSKTVYLLDFEPSVRTILKVQSDISTGQLNSSGLREHLKVLGDIFIKCKTPEDLSKGIDDPDGLISLLHICVGYANMFENPQAAHTALEMIRVIMGHGHQSSTISISSVLIMIGQSHLQLGNTEGAHTALCAAQSSIDPKASDKLVETQLALAFAEHFYAIQDFQMCVSYLDRARSVWESRAATQSISSHRTKLKEQMLLASSAHLTSQLAFRQGSLLQAAMCARQAVKVIAAVWLSISKCWQSLDPSAVDVKEDSGLQSMVAEFSRLDLSSNDARGHPIASAAIYWQETTLYCSTFNHMASILAHCGLYCDSVYFYEQGLKVAAKANMPSFSAYMQSELALLHAQAGQHDKAKILRMLHEPAPCAFISPLQRHTLINQAEVFFLQGDVQTALQLFERVKDDSMIPKKAVAPSQVKSKATSNLSRASSKRSVPKSRAQINPTEEPRAKTPMKGLEVTISQKILLDRLAVLGARLSLSTFGNNIVGLSTVNSGNAQENPRQTSFQALALVRSALKLFSNDSVNNVLAETAVALPVRYKSSRKSGRISFVQEIAGPDSSRKGSQRRGQASGAANKDGVVPEDGRALILKAHESLASLKTVDSWQVPSETVHSLHKLLSQTALLSSALGDSLVRSSVDILTDALSPLDLLRLREVIITSSEKATLGNAATSNWPRIEGTVSSENNNTAASPELVMKLDLLPDSWSVVSIGLTEDRTELLVARMSRQRSPFVLRIPLTRPDPSEMDHEELDFDSAKAELGDIVVQANTSAHDSRGSSADKATRKAWFAERQSLDGRLASLLDNIENVWFGGFRGLFSTTGTDDKALAVFGQSLSNTLNRHLPSRQKSSKAGKSVKVQLHSHVLELFLTLGHPRESDLEDSVVDLIYFVVDVLQFNGENNAYDEIDFDAMLVEVLDALHAYHEAASNKTPHLQNSHLILVMDKELQAFPWESLPCMRGESVSRMPSLGTIWERLEKMGPPQGDRPGHIISPCEGTYILNPSSDLASTEDTFKSVFEEQLPGFKAIIDRPPSETEFETALQEDSLVLYFGHGGGAQYIRGRTIRKLEQCAVTLLMGCSSVKLSECGVYESYGMPWNYINGGSAAVVGTLWDVTDRDIDRFAMEMMSSWGLVNKAEANNVKDGKNRAPKHRSTDDATQNSVKMSLDQAVARSRDVCLLKYLNGAAPVMYGIPVFLE</sequence>
<dbReference type="SUPFAM" id="SSF48452">
    <property type="entry name" value="TPR-like"/>
    <property type="match status" value="1"/>
</dbReference>
<dbReference type="GeneID" id="89974200"/>
<dbReference type="GO" id="GO:0072686">
    <property type="term" value="C:mitotic spindle"/>
    <property type="evidence" value="ECO:0007669"/>
    <property type="project" value="TreeGrafter"/>
</dbReference>
<evidence type="ECO:0000256" key="4">
    <source>
        <dbReference type="ARBA" id="ARBA00022829"/>
    </source>
</evidence>
<dbReference type="GO" id="GO:0004197">
    <property type="term" value="F:cysteine-type endopeptidase activity"/>
    <property type="evidence" value="ECO:0007669"/>
    <property type="project" value="InterPro"/>
</dbReference>
<dbReference type="GO" id="GO:0005634">
    <property type="term" value="C:nucleus"/>
    <property type="evidence" value="ECO:0007669"/>
    <property type="project" value="InterPro"/>
</dbReference>
<dbReference type="RefSeq" id="XP_064703814.1">
    <property type="nucleotide sequence ID" value="XM_064849590.1"/>
</dbReference>
<dbReference type="InterPro" id="IPR011990">
    <property type="entry name" value="TPR-like_helical_dom_sf"/>
</dbReference>
<dbReference type="PANTHER" id="PTHR12792">
    <property type="entry name" value="EXTRA SPINDLE POLES 1-RELATED"/>
    <property type="match status" value="1"/>
</dbReference>
<evidence type="ECO:0000256" key="5">
    <source>
        <dbReference type="SAM" id="MobiDB-lite"/>
    </source>
</evidence>
<feature type="region of interest" description="Disordered" evidence="5">
    <location>
        <begin position="39"/>
        <end position="59"/>
    </location>
</feature>
<dbReference type="EC" id="3.4.22.49" evidence="2"/>
<evidence type="ECO:0000256" key="3">
    <source>
        <dbReference type="ARBA" id="ARBA00022801"/>
    </source>
</evidence>
<dbReference type="Proteomes" id="UP001358417">
    <property type="component" value="Unassembled WGS sequence"/>
</dbReference>
<keyword evidence="4" id="KW-0159">Chromosome partition</keyword>
<dbReference type="PROSITE" id="PS51700">
    <property type="entry name" value="SEPARIN"/>
    <property type="match status" value="1"/>
</dbReference>
<dbReference type="Pfam" id="PF03568">
    <property type="entry name" value="Separin_C"/>
    <property type="match status" value="1"/>
</dbReference>
<reference evidence="7 8" key="1">
    <citation type="submission" date="2023-08" db="EMBL/GenBank/DDBJ databases">
        <title>Black Yeasts Isolated from many extreme environments.</title>
        <authorList>
            <person name="Coleine C."/>
            <person name="Stajich J.E."/>
            <person name="Selbmann L."/>
        </authorList>
    </citation>
    <scope>NUCLEOTIDE SEQUENCE [LARGE SCALE GENOMIC DNA]</scope>
    <source>
        <strain evidence="7 8">CCFEE 5792</strain>
    </source>
</reference>
<dbReference type="GO" id="GO:0044732">
    <property type="term" value="C:mitotic spindle pole body"/>
    <property type="evidence" value="ECO:0007669"/>
    <property type="project" value="TreeGrafter"/>
</dbReference>
<gene>
    <name evidence="7" type="ORF">LTR84_006026</name>
</gene>
<keyword evidence="8" id="KW-1185">Reference proteome</keyword>
<dbReference type="GO" id="GO:0051307">
    <property type="term" value="P:meiotic chromosome separation"/>
    <property type="evidence" value="ECO:0007669"/>
    <property type="project" value="TreeGrafter"/>
</dbReference>
<feature type="region of interest" description="Disordered" evidence="5">
    <location>
        <begin position="2009"/>
        <end position="2029"/>
    </location>
</feature>
<dbReference type="PANTHER" id="PTHR12792:SF0">
    <property type="entry name" value="SEPARIN"/>
    <property type="match status" value="1"/>
</dbReference>
<feature type="region of interest" description="Disordered" evidence="5">
    <location>
        <begin position="1430"/>
        <end position="1452"/>
    </location>
</feature>
<evidence type="ECO:0000313" key="7">
    <source>
        <dbReference type="EMBL" id="KAK5048356.1"/>
    </source>
</evidence>
<accession>A0AAV9N6P8</accession>
<protein>
    <recommendedName>
        <fullName evidence="2">separase</fullName>
        <ecNumber evidence="2">3.4.22.49</ecNumber>
    </recommendedName>
</protein>
<name>A0AAV9N6P8_9EURO</name>
<feature type="compositionally biased region" description="Polar residues" evidence="5">
    <location>
        <begin position="1290"/>
        <end position="1302"/>
    </location>
</feature>
<dbReference type="InterPro" id="IPR030397">
    <property type="entry name" value="SEPARIN_core_dom"/>
</dbReference>
<dbReference type="EMBL" id="JAVRRD010000022">
    <property type="protein sequence ID" value="KAK5048356.1"/>
    <property type="molecule type" value="Genomic_DNA"/>
</dbReference>
<evidence type="ECO:0000256" key="2">
    <source>
        <dbReference type="ARBA" id="ARBA00012489"/>
    </source>
</evidence>
<proteinExistence type="predicted"/>
<comment type="caution">
    <text evidence="7">The sequence shown here is derived from an EMBL/GenBank/DDBJ whole genome shotgun (WGS) entry which is preliminary data.</text>
</comment>
<keyword evidence="3" id="KW-0378">Hydrolase</keyword>
<evidence type="ECO:0000313" key="8">
    <source>
        <dbReference type="Proteomes" id="UP001358417"/>
    </source>
</evidence>
<evidence type="ECO:0000259" key="6">
    <source>
        <dbReference type="PROSITE" id="PS51700"/>
    </source>
</evidence>
<dbReference type="GO" id="GO:0005737">
    <property type="term" value="C:cytoplasm"/>
    <property type="evidence" value="ECO:0007669"/>
    <property type="project" value="TreeGrafter"/>
</dbReference>